<keyword evidence="1" id="KW-1185">Reference proteome</keyword>
<organism evidence="1 2">
    <name type="scientific">Meloidogyne hapla</name>
    <name type="common">Root-knot nematode worm</name>
    <dbReference type="NCBI Taxonomy" id="6305"/>
    <lineage>
        <taxon>Eukaryota</taxon>
        <taxon>Metazoa</taxon>
        <taxon>Ecdysozoa</taxon>
        <taxon>Nematoda</taxon>
        <taxon>Chromadorea</taxon>
        <taxon>Rhabditida</taxon>
        <taxon>Tylenchina</taxon>
        <taxon>Tylenchomorpha</taxon>
        <taxon>Tylenchoidea</taxon>
        <taxon>Meloidogynidae</taxon>
        <taxon>Meloidogyninae</taxon>
        <taxon>Meloidogyne</taxon>
    </lineage>
</organism>
<accession>A0A1I8BLE7</accession>
<proteinExistence type="predicted"/>
<dbReference type="AlphaFoldDB" id="A0A1I8BLE7"/>
<evidence type="ECO:0000313" key="2">
    <source>
        <dbReference type="WBParaSite" id="MhA1_Contig309.frz3.gene10"/>
    </source>
</evidence>
<evidence type="ECO:0000313" key="1">
    <source>
        <dbReference type="Proteomes" id="UP000095281"/>
    </source>
</evidence>
<protein>
    <submittedName>
        <fullName evidence="2">GlutR_dimer domain-containing protein</fullName>
    </submittedName>
</protein>
<sequence>MSAMSFEQHKILINSSPERHLLRKHVEERFKLLREDISKLDVKVVERVSRCKQVAPDPRGSPKEEEEDVHLLLPDFAIKCSCKLLAPDPRGPPYKEFEVVNLLLPAFAKPIRF</sequence>
<dbReference type="Proteomes" id="UP000095281">
    <property type="component" value="Unplaced"/>
</dbReference>
<name>A0A1I8BLE7_MELHA</name>
<reference evidence="2" key="1">
    <citation type="submission" date="2016-11" db="UniProtKB">
        <authorList>
            <consortium name="WormBaseParasite"/>
        </authorList>
    </citation>
    <scope>IDENTIFICATION</scope>
</reference>
<dbReference type="WBParaSite" id="MhA1_Contig309.frz3.gene10">
    <property type="protein sequence ID" value="MhA1_Contig309.frz3.gene10"/>
    <property type="gene ID" value="MhA1_Contig309.frz3.gene10"/>
</dbReference>